<evidence type="ECO:0000313" key="1">
    <source>
        <dbReference type="EMBL" id="MBB5701236.1"/>
    </source>
</evidence>
<gene>
    <name evidence="1" type="ORF">FHS76_001085</name>
</gene>
<dbReference type="EMBL" id="JACIJG010000003">
    <property type="protein sequence ID" value="MBB5701236.1"/>
    <property type="molecule type" value="Genomic_DNA"/>
</dbReference>
<protein>
    <submittedName>
        <fullName evidence="1">Uncharacterized protein</fullName>
    </submittedName>
</protein>
<reference evidence="1 2" key="1">
    <citation type="submission" date="2020-08" db="EMBL/GenBank/DDBJ databases">
        <title>Genomic Encyclopedia of Type Strains, Phase IV (KMG-IV): sequencing the most valuable type-strain genomes for metagenomic binning, comparative biology and taxonomic classification.</title>
        <authorList>
            <person name="Goeker M."/>
        </authorList>
    </citation>
    <scope>NUCLEOTIDE SEQUENCE [LARGE SCALE GENOMIC DNA]</scope>
    <source>
        <strain evidence="1 2">DSM 26944</strain>
    </source>
</reference>
<dbReference type="AlphaFoldDB" id="A0A7W9EM07"/>
<accession>A0A7W9EM07</accession>
<evidence type="ECO:0000313" key="2">
    <source>
        <dbReference type="Proteomes" id="UP000555546"/>
    </source>
</evidence>
<organism evidence="1 2">
    <name type="scientific">Brucella daejeonensis</name>
    <dbReference type="NCBI Taxonomy" id="659015"/>
    <lineage>
        <taxon>Bacteria</taxon>
        <taxon>Pseudomonadati</taxon>
        <taxon>Pseudomonadota</taxon>
        <taxon>Alphaproteobacteria</taxon>
        <taxon>Hyphomicrobiales</taxon>
        <taxon>Brucellaceae</taxon>
        <taxon>Brucella/Ochrobactrum group</taxon>
        <taxon>Brucella</taxon>
    </lineage>
</organism>
<sequence length="39" mass="4392">MAPAHLFQSALALTDLEQFYREVRQTSEALREPLSDADA</sequence>
<keyword evidence="2" id="KW-1185">Reference proteome</keyword>
<proteinExistence type="predicted"/>
<comment type="caution">
    <text evidence="1">The sequence shown here is derived from an EMBL/GenBank/DDBJ whole genome shotgun (WGS) entry which is preliminary data.</text>
</comment>
<dbReference type="Proteomes" id="UP000555546">
    <property type="component" value="Unassembled WGS sequence"/>
</dbReference>
<name>A0A7W9EM07_9HYPH</name>